<sequence length="337" mass="37664">MATEYAKDQPPGFTNRIERVAIVGASGSIGRYIATELVRTGKHTITGLTRFKGKKELPEGVIPSYIDYDDESTLVKALQGQQFLVITMSVMAPPDTQSKLIRAAAEAGVPYVMPNAYGSDFTNDALAKETGRGNVIRKTLQEIEATNVCSWIALVCGFWYEFSMARGAECFGFDMQRKHLTLIDNGDTKINVSTWDQCGRAVAALLNLKELPDSPGDTSPTVSTWKNRPLYIASFTISQKDMFESLKKVTGDKDEEWTIEHEKSHDRYVRGQERLQKENNKLGYVQMLYTRQFYPNGDGNFGEKHGLANDALGLPPEDLDECTKRAKEMVESGYAYH</sequence>
<dbReference type="KEGG" id="aluc:AKAW2_40532S"/>
<gene>
    <name evidence="4" type="ORF">AKAW2_40532S</name>
    <name evidence="5" type="ORF">RIB2604_02301730</name>
</gene>
<dbReference type="EMBL" id="AP024428">
    <property type="protein sequence ID" value="BCR98849.1"/>
    <property type="molecule type" value="Genomic_DNA"/>
</dbReference>
<proteinExistence type="predicted"/>
<evidence type="ECO:0000256" key="1">
    <source>
        <dbReference type="ARBA" id="ARBA00022857"/>
    </source>
</evidence>
<feature type="domain" description="NmrA-like" evidence="3">
    <location>
        <begin position="19"/>
        <end position="120"/>
    </location>
</feature>
<dbReference type="OrthoDB" id="419598at2759"/>
<dbReference type="Gene3D" id="3.90.25.10">
    <property type="entry name" value="UDP-galactose 4-epimerase, domain 1"/>
    <property type="match status" value="1"/>
</dbReference>
<dbReference type="Pfam" id="PF05368">
    <property type="entry name" value="NmrA"/>
    <property type="match status" value="1"/>
</dbReference>
<dbReference type="Proteomes" id="UP000075230">
    <property type="component" value="Unassembled WGS sequence"/>
</dbReference>
<organism evidence="5 6">
    <name type="scientific">Aspergillus kawachii</name>
    <name type="common">White koji mold</name>
    <name type="synonym">Aspergillus awamori var. kawachi</name>
    <dbReference type="NCBI Taxonomy" id="1069201"/>
    <lineage>
        <taxon>Eukaryota</taxon>
        <taxon>Fungi</taxon>
        <taxon>Dikarya</taxon>
        <taxon>Ascomycota</taxon>
        <taxon>Pezizomycotina</taxon>
        <taxon>Eurotiomycetes</taxon>
        <taxon>Eurotiomycetidae</taxon>
        <taxon>Eurotiales</taxon>
        <taxon>Aspergillaceae</taxon>
        <taxon>Aspergillus</taxon>
        <taxon>Aspergillus subgen. Circumdati</taxon>
    </lineage>
</organism>
<dbReference type="Gene3D" id="3.40.50.720">
    <property type="entry name" value="NAD(P)-binding Rossmann-like Domain"/>
    <property type="match status" value="1"/>
</dbReference>
<evidence type="ECO:0000313" key="6">
    <source>
        <dbReference type="Proteomes" id="UP000075230"/>
    </source>
</evidence>
<dbReference type="PANTHER" id="PTHR47706:SF7">
    <property type="entry name" value="CIPA-LIKE, PUTATIVE (AFU_ORTHOLOGUE AFUA_1G01630)-RELATED"/>
    <property type="match status" value="1"/>
</dbReference>
<dbReference type="GO" id="GO:0016491">
    <property type="term" value="F:oxidoreductase activity"/>
    <property type="evidence" value="ECO:0007669"/>
    <property type="project" value="UniProtKB-KW"/>
</dbReference>
<reference evidence="5 6" key="1">
    <citation type="journal article" date="2016" name="DNA Res.">
        <title>Genome sequence of Aspergillus luchuensis NBRC 4314.</title>
        <authorList>
            <person name="Yamada O."/>
            <person name="Machida M."/>
            <person name="Hosoyama A."/>
            <person name="Goto M."/>
            <person name="Takahashi T."/>
            <person name="Futagami T."/>
            <person name="Yamagata Y."/>
            <person name="Takeuchi M."/>
            <person name="Kobayashi T."/>
            <person name="Koike H."/>
            <person name="Abe K."/>
            <person name="Asai K."/>
            <person name="Arita M."/>
            <person name="Fujita N."/>
            <person name="Fukuda K."/>
            <person name="Higa K."/>
            <person name="Horikawa H."/>
            <person name="Ishikawa T."/>
            <person name="Jinno K."/>
            <person name="Kato Y."/>
            <person name="Kirimura K."/>
            <person name="Mizutani O."/>
            <person name="Nakasone K."/>
            <person name="Sano M."/>
            <person name="Shiraishi Y."/>
            <person name="Tsukahara M."/>
            <person name="Gomi K."/>
        </authorList>
    </citation>
    <scope>NUCLEOTIDE SEQUENCE [LARGE SCALE GENOMIC DNA]</scope>
    <source>
        <strain evidence="5 6">RIB 2604</strain>
    </source>
</reference>
<evidence type="ECO:0000256" key="2">
    <source>
        <dbReference type="ARBA" id="ARBA00023002"/>
    </source>
</evidence>
<reference evidence="4" key="3">
    <citation type="submission" date="2021-01" db="EMBL/GenBank/DDBJ databases">
        <authorList>
            <consortium name="Aspergillus luchuensis mut. kawachii IFO 4304 genome sequencing consortium"/>
            <person name="Kazuki M."/>
            <person name="Futagami T."/>
        </authorList>
    </citation>
    <scope>NUCLEOTIDE SEQUENCE</scope>
    <source>
        <strain evidence="4">IFO 4308</strain>
    </source>
</reference>
<reference evidence="6" key="2">
    <citation type="submission" date="2016-02" db="EMBL/GenBank/DDBJ databases">
        <title>Genome sequencing of Aspergillus luchuensis NBRC 4314.</title>
        <authorList>
            <person name="Yamada O."/>
        </authorList>
    </citation>
    <scope>NUCLEOTIDE SEQUENCE [LARGE SCALE GENOMIC DNA]</scope>
    <source>
        <strain evidence="6">RIB 2604</strain>
    </source>
</reference>
<keyword evidence="7" id="KW-1185">Reference proteome</keyword>
<dbReference type="PANTHER" id="PTHR47706">
    <property type="entry name" value="NMRA-LIKE FAMILY PROTEIN"/>
    <property type="match status" value="1"/>
</dbReference>
<evidence type="ECO:0000313" key="7">
    <source>
        <dbReference type="Proteomes" id="UP000661280"/>
    </source>
</evidence>
<dbReference type="CDD" id="cd05259">
    <property type="entry name" value="PCBER_SDR_a"/>
    <property type="match status" value="1"/>
</dbReference>
<name>A0A146FQ07_ASPKA</name>
<dbReference type="RefSeq" id="XP_041542612.1">
    <property type="nucleotide sequence ID" value="XM_041688870.1"/>
</dbReference>
<dbReference type="EMBL" id="BCWF01000023">
    <property type="protein sequence ID" value="GAT27815.1"/>
    <property type="molecule type" value="Genomic_DNA"/>
</dbReference>
<dbReference type="GeneID" id="64960171"/>
<protein>
    <submittedName>
        <fullName evidence="5">Oxidoreductase CipA</fullName>
    </submittedName>
</protein>
<dbReference type="InterPro" id="IPR045312">
    <property type="entry name" value="PCBER-like"/>
</dbReference>
<dbReference type="SUPFAM" id="SSF51735">
    <property type="entry name" value="NAD(P)-binding Rossmann-fold domains"/>
    <property type="match status" value="1"/>
</dbReference>
<keyword evidence="1" id="KW-0521">NADP</keyword>
<dbReference type="VEuPathDB" id="FungiDB:ASPFODRAFT_36679"/>
<dbReference type="InterPro" id="IPR008030">
    <property type="entry name" value="NmrA-like"/>
</dbReference>
<dbReference type="InterPro" id="IPR036291">
    <property type="entry name" value="NAD(P)-bd_dom_sf"/>
</dbReference>
<evidence type="ECO:0000259" key="3">
    <source>
        <dbReference type="Pfam" id="PF05368"/>
    </source>
</evidence>
<evidence type="ECO:0000313" key="4">
    <source>
        <dbReference type="EMBL" id="BCR98849.1"/>
    </source>
</evidence>
<reference evidence="4" key="4">
    <citation type="submission" date="2021-02" db="EMBL/GenBank/DDBJ databases">
        <title>Aspergillus luchuensis mut. kawachii IFO 4304 genome sequence.</title>
        <authorList>
            <person name="Mori K."/>
            <person name="Kadooka C."/>
            <person name="Goto M."/>
            <person name="Futagami T."/>
        </authorList>
    </citation>
    <scope>NUCLEOTIDE SEQUENCE</scope>
    <source>
        <strain evidence="4">IFO 4308</strain>
    </source>
</reference>
<accession>A0A146FQ07</accession>
<dbReference type="Proteomes" id="UP000661280">
    <property type="component" value="Chromosome 4"/>
</dbReference>
<dbReference type="InterPro" id="IPR051609">
    <property type="entry name" value="NmrA/Isoflavone_reductase-like"/>
</dbReference>
<keyword evidence="2" id="KW-0560">Oxidoreductase</keyword>
<evidence type="ECO:0000313" key="5">
    <source>
        <dbReference type="EMBL" id="GAT27815.1"/>
    </source>
</evidence>
<dbReference type="AlphaFoldDB" id="A0A146FQ07"/>